<evidence type="ECO:0000259" key="1">
    <source>
        <dbReference type="PROSITE" id="PS50878"/>
    </source>
</evidence>
<dbReference type="Pfam" id="PF00078">
    <property type="entry name" value="RVT_1"/>
    <property type="match status" value="1"/>
</dbReference>
<feature type="non-terminal residue" evidence="2">
    <location>
        <position position="1"/>
    </location>
</feature>
<reference evidence="2" key="1">
    <citation type="journal article" date="2015" name="Nature">
        <title>Complex archaea that bridge the gap between prokaryotes and eukaryotes.</title>
        <authorList>
            <person name="Spang A."/>
            <person name="Saw J.H."/>
            <person name="Jorgensen S.L."/>
            <person name="Zaremba-Niedzwiedzka K."/>
            <person name="Martijn J."/>
            <person name="Lind A.E."/>
            <person name="van Eijk R."/>
            <person name="Schleper C."/>
            <person name="Guy L."/>
            <person name="Ettema T.J."/>
        </authorList>
    </citation>
    <scope>NUCLEOTIDE SEQUENCE</scope>
</reference>
<accession>A0A0F9ARX3</accession>
<dbReference type="AlphaFoldDB" id="A0A0F9ARX3"/>
<gene>
    <name evidence="2" type="ORF">LCGC14_2536900</name>
</gene>
<dbReference type="InterPro" id="IPR043502">
    <property type="entry name" value="DNA/RNA_pol_sf"/>
</dbReference>
<feature type="domain" description="Reverse transcriptase" evidence="1">
    <location>
        <begin position="84"/>
        <end position="334"/>
    </location>
</feature>
<dbReference type="InterPro" id="IPR051083">
    <property type="entry name" value="GrpII_Intron_Splice-Mob/Def"/>
</dbReference>
<dbReference type="PANTHER" id="PTHR34047">
    <property type="entry name" value="NUCLEAR INTRON MATURASE 1, MITOCHONDRIAL-RELATED"/>
    <property type="match status" value="1"/>
</dbReference>
<protein>
    <recommendedName>
        <fullName evidence="1">Reverse transcriptase domain-containing protein</fullName>
    </recommendedName>
</protein>
<dbReference type="PROSITE" id="PS50878">
    <property type="entry name" value="RT_POL"/>
    <property type="match status" value="1"/>
</dbReference>
<dbReference type="InterPro" id="IPR000477">
    <property type="entry name" value="RT_dom"/>
</dbReference>
<sequence length="456" mass="53148">AEGNRVQTAATGTQGLEAASIGLSRVREAAKRDKDLRFTNLLHHIDIERLNAAYLSLNSKAAAGVDEVTWQEYGEGLGERLITLHDQIHSGRYRARASKRTWIPKSDGRQRPIGIAALEDKIVQQALVEILQSIYEEDFLGFSYGSRPGRSQHNALDAIYVSITQRKVSWILDADIRGFYDSLDHEWLMKFVEYRVADKRVLRLIRKFLRAGVSEDGKWSKTVEGTPQGAVISSLLANIYLHYALDLWVNWWRNHHARGEVYIVRYSDDFVLGFQYQSDAVRFQAELRKRMDKFGLELHDDKTWLTEFGRFAAENRKSRGEGKPETFDFLGFTHICSTRRKDGKFKLLRKTIGKRLQRKIKEVRQTPQRHRHKPVPEQGRWLRSVVQGHFNYYAVPGNREALDTFRTQIGHAWLCALRRRSQKGRNLTWKRMQRQMMKWIPTARVLHPYPNQRFCV</sequence>
<dbReference type="EMBL" id="LAZR01041305">
    <property type="protein sequence ID" value="KKL12324.1"/>
    <property type="molecule type" value="Genomic_DNA"/>
</dbReference>
<dbReference type="SUPFAM" id="SSF56672">
    <property type="entry name" value="DNA/RNA polymerases"/>
    <property type="match status" value="1"/>
</dbReference>
<dbReference type="PANTHER" id="PTHR34047:SF8">
    <property type="entry name" value="PROTEIN YKFC"/>
    <property type="match status" value="1"/>
</dbReference>
<comment type="caution">
    <text evidence="2">The sequence shown here is derived from an EMBL/GenBank/DDBJ whole genome shotgun (WGS) entry which is preliminary data.</text>
</comment>
<dbReference type="CDD" id="cd01651">
    <property type="entry name" value="RT_G2_intron"/>
    <property type="match status" value="1"/>
</dbReference>
<dbReference type="InterPro" id="IPR030931">
    <property type="entry name" value="Group_II_RT_mat"/>
</dbReference>
<name>A0A0F9ARX3_9ZZZZ</name>
<evidence type="ECO:0000313" key="2">
    <source>
        <dbReference type="EMBL" id="KKL12324.1"/>
    </source>
</evidence>
<organism evidence="2">
    <name type="scientific">marine sediment metagenome</name>
    <dbReference type="NCBI Taxonomy" id="412755"/>
    <lineage>
        <taxon>unclassified sequences</taxon>
        <taxon>metagenomes</taxon>
        <taxon>ecological metagenomes</taxon>
    </lineage>
</organism>
<proteinExistence type="predicted"/>
<dbReference type="NCBIfam" id="TIGR04416">
    <property type="entry name" value="group_II_RT_mat"/>
    <property type="match status" value="1"/>
</dbReference>